<sequence length="501" mass="51042">MKLNLTALSAAAALLMASPAFADVTIYITGSTAFRSAVSNAIKNKMTFGGGQGYAFTGSNFTGSSNQVFVGSVSGISGVVTVKTNWSGSVAGIKALTTNQNLSFLDYPASSGTAYTLSSSGTGSVNTNNLNTVAQADITMADNYQGSTNFTNPSLTTQRVGVVPFAWVSSASAPAGLTNVTPQLARTLFQTGFCSAALFTNNNADASDKGTGTMVYAIGRDPLSGTRLVSFAESGIGIFTTVAQYQPSVVGVNGSTVNGVSGTTVTNINLTPVDATVPTTDPGMTGFSSGGNLADNLRYTTTSVTDDNSGIGPMKICFVSYLGESDAARAVNGTGSGVGSGNVGCRYLSYNGVNAFGGVVTTVTGNVDTSGNITVTTGTTTGLVVGQLVRSSGLVGDSYITAINSSTSFTVSNPAGTAYTAGTALSISTSNLLPQAIWNGSYTMWGYENIMWRSSLAGDKLTFGNALKNQIIAVDYFAAGLSVTSMRVNRFVDGGNVSATY</sequence>
<accession>A0A7W8DHZ8</accession>
<reference evidence="2 3" key="1">
    <citation type="submission" date="2020-08" db="EMBL/GenBank/DDBJ databases">
        <title>Genomic Encyclopedia of Type Strains, Phase IV (KMG-IV): sequencing the most valuable type-strain genomes for metagenomic binning, comparative biology and taxonomic classification.</title>
        <authorList>
            <person name="Goeker M."/>
        </authorList>
    </citation>
    <scope>NUCLEOTIDE SEQUENCE [LARGE SCALE GENOMIC DNA]</scope>
    <source>
        <strain evidence="2 3">DSM 12252</strain>
    </source>
</reference>
<protein>
    <submittedName>
        <fullName evidence="2">Uncharacterized protein</fullName>
    </submittedName>
</protein>
<gene>
    <name evidence="2" type="ORF">HNQ65_000188</name>
</gene>
<evidence type="ECO:0000313" key="2">
    <source>
        <dbReference type="EMBL" id="MBB5030634.1"/>
    </source>
</evidence>
<name>A0A7W8DHZ8_9BACT</name>
<proteinExistence type="predicted"/>
<feature type="signal peptide" evidence="1">
    <location>
        <begin position="1"/>
        <end position="22"/>
    </location>
</feature>
<keyword evidence="1" id="KW-0732">Signal</keyword>
<organism evidence="2 3">
    <name type="scientific">Prosthecobacter vanneervenii</name>
    <dbReference type="NCBI Taxonomy" id="48466"/>
    <lineage>
        <taxon>Bacteria</taxon>
        <taxon>Pseudomonadati</taxon>
        <taxon>Verrucomicrobiota</taxon>
        <taxon>Verrucomicrobiia</taxon>
        <taxon>Verrucomicrobiales</taxon>
        <taxon>Verrucomicrobiaceae</taxon>
        <taxon>Prosthecobacter</taxon>
    </lineage>
</organism>
<evidence type="ECO:0000313" key="3">
    <source>
        <dbReference type="Proteomes" id="UP000590740"/>
    </source>
</evidence>
<evidence type="ECO:0000256" key="1">
    <source>
        <dbReference type="SAM" id="SignalP"/>
    </source>
</evidence>
<dbReference type="Proteomes" id="UP000590740">
    <property type="component" value="Unassembled WGS sequence"/>
</dbReference>
<feature type="chain" id="PRO_5030978463" evidence="1">
    <location>
        <begin position="23"/>
        <end position="501"/>
    </location>
</feature>
<keyword evidence="3" id="KW-1185">Reference proteome</keyword>
<dbReference type="AlphaFoldDB" id="A0A7W8DHZ8"/>
<dbReference type="RefSeq" id="WP_184337468.1">
    <property type="nucleotide sequence ID" value="NZ_JACHIG010000001.1"/>
</dbReference>
<dbReference type="EMBL" id="JACHIG010000001">
    <property type="protein sequence ID" value="MBB5030634.1"/>
    <property type="molecule type" value="Genomic_DNA"/>
</dbReference>
<comment type="caution">
    <text evidence="2">The sequence shown here is derived from an EMBL/GenBank/DDBJ whole genome shotgun (WGS) entry which is preliminary data.</text>
</comment>